<evidence type="ECO:0000256" key="1">
    <source>
        <dbReference type="SAM" id="MobiDB-lite"/>
    </source>
</evidence>
<dbReference type="EMBL" id="BGPR01002247">
    <property type="protein sequence ID" value="GBM70355.1"/>
    <property type="molecule type" value="Genomic_DNA"/>
</dbReference>
<evidence type="ECO:0000313" key="2">
    <source>
        <dbReference type="EMBL" id="GBM70355.1"/>
    </source>
</evidence>
<keyword evidence="3" id="KW-1185">Reference proteome</keyword>
<proteinExistence type="predicted"/>
<sequence>MAAHAKALLLQGYDPYSAMGPEEQHHSLLYPPGNEDPLNLSVASHPRTRGYRRGESVTSPSTSDASDSTSAGLSLLNSSKTADYCSRGTVSRHFMILSLA</sequence>
<reference evidence="2 3" key="1">
    <citation type="journal article" date="2019" name="Sci. Rep.">
        <title>Orb-weaving spider Araneus ventricosus genome elucidates the spidroin gene catalogue.</title>
        <authorList>
            <person name="Kono N."/>
            <person name="Nakamura H."/>
            <person name="Ohtoshi R."/>
            <person name="Moran D.A.P."/>
            <person name="Shinohara A."/>
            <person name="Yoshida Y."/>
            <person name="Fujiwara M."/>
            <person name="Mori M."/>
            <person name="Tomita M."/>
            <person name="Arakawa K."/>
        </authorList>
    </citation>
    <scope>NUCLEOTIDE SEQUENCE [LARGE SCALE GENOMIC DNA]</scope>
</reference>
<feature type="region of interest" description="Disordered" evidence="1">
    <location>
        <begin position="20"/>
        <end position="73"/>
    </location>
</feature>
<accession>A0A4Y2HYN1</accession>
<comment type="caution">
    <text evidence="2">The sequence shown here is derived from an EMBL/GenBank/DDBJ whole genome shotgun (WGS) entry which is preliminary data.</text>
</comment>
<gene>
    <name evidence="2" type="ORF">AVEN_151490_1</name>
</gene>
<name>A0A4Y2HYN1_ARAVE</name>
<feature type="compositionally biased region" description="Low complexity" evidence="1">
    <location>
        <begin position="56"/>
        <end position="73"/>
    </location>
</feature>
<evidence type="ECO:0000313" key="3">
    <source>
        <dbReference type="Proteomes" id="UP000499080"/>
    </source>
</evidence>
<dbReference type="Proteomes" id="UP000499080">
    <property type="component" value="Unassembled WGS sequence"/>
</dbReference>
<organism evidence="2 3">
    <name type="scientific">Araneus ventricosus</name>
    <name type="common">Orbweaver spider</name>
    <name type="synonym">Epeira ventricosa</name>
    <dbReference type="NCBI Taxonomy" id="182803"/>
    <lineage>
        <taxon>Eukaryota</taxon>
        <taxon>Metazoa</taxon>
        <taxon>Ecdysozoa</taxon>
        <taxon>Arthropoda</taxon>
        <taxon>Chelicerata</taxon>
        <taxon>Arachnida</taxon>
        <taxon>Araneae</taxon>
        <taxon>Araneomorphae</taxon>
        <taxon>Entelegynae</taxon>
        <taxon>Araneoidea</taxon>
        <taxon>Araneidae</taxon>
        <taxon>Araneus</taxon>
    </lineage>
</organism>
<dbReference type="AlphaFoldDB" id="A0A4Y2HYN1"/>
<protein>
    <submittedName>
        <fullName evidence="2">Uncharacterized protein</fullName>
    </submittedName>
</protein>